<reference evidence="2 3" key="1">
    <citation type="submission" date="2019-09" db="EMBL/GenBank/DDBJ databases">
        <title>Parvibaculum sedimenti sp. nov., isolated from sediment.</title>
        <authorList>
            <person name="Wang Y."/>
        </authorList>
    </citation>
    <scope>NUCLEOTIDE SEQUENCE [LARGE SCALE GENOMIC DNA]</scope>
    <source>
        <strain evidence="2 3">HXT-9</strain>
    </source>
</reference>
<dbReference type="InterPro" id="IPR015223">
    <property type="entry name" value="MipZ"/>
</dbReference>
<protein>
    <submittedName>
        <fullName evidence="2">AAA family ATPase</fullName>
    </submittedName>
</protein>
<dbReference type="Gene3D" id="3.40.50.300">
    <property type="entry name" value="P-loop containing nucleotide triphosphate hydrolases"/>
    <property type="match status" value="1"/>
</dbReference>
<dbReference type="AlphaFoldDB" id="A0A6N6VII1"/>
<sequence length="315" mass="34289">MTETMPEAMPDKGSAHIVVLGNEKGGSGKTTTAMHLIALLLHEGARVGSMDLDSRQRSLTRYVENRKAWAEANGVNLVMPDHVVIPRSDADTVSEAQAIERAAFESEFNRLAANNDFIVIDCPGADSYLSRLGHANADTLITPMNDSFVDFDLLGRVDPQSWKIKGPSVYSEMVWESRKRRVMRDGGKIDWVVMRNRLSSLAAKNKRRVEGVLEALATRIGFRLAPGVGERVIFREMFPSGLTLLDLRQEGVEAQMSMSHVAARAEVRALLDVLDLPMPAARADKLVAETAPEAQAESASSSEEAADEATGSNAG</sequence>
<dbReference type="PANTHER" id="PTHR13696:SF96">
    <property type="entry name" value="COBQ_COBB_MIND_PARA NUCLEOTIDE BINDING DOMAIN-CONTAINING PROTEIN"/>
    <property type="match status" value="1"/>
</dbReference>
<dbReference type="CDD" id="cd02042">
    <property type="entry name" value="ParAB_family"/>
    <property type="match status" value="1"/>
</dbReference>
<feature type="region of interest" description="Disordered" evidence="1">
    <location>
        <begin position="288"/>
        <end position="315"/>
    </location>
</feature>
<gene>
    <name evidence="2" type="ORF">F2P47_09445</name>
</gene>
<organism evidence="2 3">
    <name type="scientific">Parvibaculum sedimenti</name>
    <dbReference type="NCBI Taxonomy" id="2608632"/>
    <lineage>
        <taxon>Bacteria</taxon>
        <taxon>Pseudomonadati</taxon>
        <taxon>Pseudomonadota</taxon>
        <taxon>Alphaproteobacteria</taxon>
        <taxon>Hyphomicrobiales</taxon>
        <taxon>Parvibaculaceae</taxon>
        <taxon>Parvibaculum</taxon>
    </lineage>
</organism>
<evidence type="ECO:0000256" key="1">
    <source>
        <dbReference type="SAM" id="MobiDB-lite"/>
    </source>
</evidence>
<feature type="compositionally biased region" description="Low complexity" evidence="1">
    <location>
        <begin position="288"/>
        <end position="303"/>
    </location>
</feature>
<dbReference type="EMBL" id="WESC01000007">
    <property type="protein sequence ID" value="KAB7740220.1"/>
    <property type="molecule type" value="Genomic_DNA"/>
</dbReference>
<dbReference type="InterPro" id="IPR050678">
    <property type="entry name" value="DNA_Partitioning_ATPase"/>
</dbReference>
<keyword evidence="3" id="KW-1185">Reference proteome</keyword>
<proteinExistence type="predicted"/>
<dbReference type="InterPro" id="IPR027417">
    <property type="entry name" value="P-loop_NTPase"/>
</dbReference>
<evidence type="ECO:0000313" key="3">
    <source>
        <dbReference type="Proteomes" id="UP000468901"/>
    </source>
</evidence>
<evidence type="ECO:0000313" key="2">
    <source>
        <dbReference type="EMBL" id="KAB7740220.1"/>
    </source>
</evidence>
<dbReference type="Proteomes" id="UP000468901">
    <property type="component" value="Unassembled WGS sequence"/>
</dbReference>
<dbReference type="PANTHER" id="PTHR13696">
    <property type="entry name" value="P-LOOP CONTAINING NUCLEOSIDE TRIPHOSPHATE HYDROLASE"/>
    <property type="match status" value="1"/>
</dbReference>
<name>A0A6N6VII1_9HYPH</name>
<comment type="caution">
    <text evidence="2">The sequence shown here is derived from an EMBL/GenBank/DDBJ whole genome shotgun (WGS) entry which is preliminary data.</text>
</comment>
<dbReference type="SUPFAM" id="SSF52540">
    <property type="entry name" value="P-loop containing nucleoside triphosphate hydrolases"/>
    <property type="match status" value="1"/>
</dbReference>
<dbReference type="Pfam" id="PF09140">
    <property type="entry name" value="MipZ"/>
    <property type="match status" value="1"/>
</dbReference>
<accession>A0A6N6VII1</accession>